<proteinExistence type="predicted"/>
<dbReference type="Proteomes" id="UP000580250">
    <property type="component" value="Unassembled WGS sequence"/>
</dbReference>
<sequence>MLYFLNNQTKKKIFYLLMDINTTGTLKRKYGNVSSIRQHYVVMVRWSWIRWGWTHITVKKNNGFYFGCKK</sequence>
<evidence type="ECO:0000313" key="2">
    <source>
        <dbReference type="Proteomes" id="UP000580250"/>
    </source>
</evidence>
<evidence type="ECO:0000313" key="1">
    <source>
        <dbReference type="EMBL" id="CAD2142583.1"/>
    </source>
</evidence>
<accession>A0A6V7U340</accession>
<protein>
    <submittedName>
        <fullName evidence="1">Uncharacterized protein</fullName>
    </submittedName>
</protein>
<dbReference type="EMBL" id="CAJEWN010000030">
    <property type="protein sequence ID" value="CAD2142583.1"/>
    <property type="molecule type" value="Genomic_DNA"/>
</dbReference>
<dbReference type="AlphaFoldDB" id="A0A6V7U340"/>
<comment type="caution">
    <text evidence="1">The sequence shown here is derived from an EMBL/GenBank/DDBJ whole genome shotgun (WGS) entry which is preliminary data.</text>
</comment>
<gene>
    <name evidence="1" type="ORF">MENT_LOCUS7282</name>
</gene>
<name>A0A6V7U340_MELEN</name>
<organism evidence="1 2">
    <name type="scientific">Meloidogyne enterolobii</name>
    <name type="common">Root-knot nematode worm</name>
    <name type="synonym">Meloidogyne mayaguensis</name>
    <dbReference type="NCBI Taxonomy" id="390850"/>
    <lineage>
        <taxon>Eukaryota</taxon>
        <taxon>Metazoa</taxon>
        <taxon>Ecdysozoa</taxon>
        <taxon>Nematoda</taxon>
        <taxon>Chromadorea</taxon>
        <taxon>Rhabditida</taxon>
        <taxon>Tylenchina</taxon>
        <taxon>Tylenchomorpha</taxon>
        <taxon>Tylenchoidea</taxon>
        <taxon>Meloidogynidae</taxon>
        <taxon>Meloidogyninae</taxon>
        <taxon>Meloidogyne</taxon>
    </lineage>
</organism>
<reference evidence="1 2" key="1">
    <citation type="submission" date="2020-08" db="EMBL/GenBank/DDBJ databases">
        <authorList>
            <person name="Koutsovoulos G."/>
            <person name="Danchin GJ E."/>
        </authorList>
    </citation>
    <scope>NUCLEOTIDE SEQUENCE [LARGE SCALE GENOMIC DNA]</scope>
</reference>